<sequence length="217" mass="23896">MHTVIPMTVLYVITFLLSAVGNTVTCIVIFGIKHKLDEFGNIREETANCNVVRHLFPYVFEVSSVLFFVVPMMIITLLYVLIGLRLRRSGRSRHMSRGSMHGGGSGTGAGAIAARRAVIKMLVAVVVAFFICWAPFHAQRLLAISVPDKRSEVVNAIMQGLYRVSGVLYFVSTCVNPILYHIMSAKFRQAVRCLETLPVVHQLAVASESSTSGTHSE</sequence>
<evidence type="ECO:0000259" key="10">
    <source>
        <dbReference type="PROSITE" id="PS50262"/>
    </source>
</evidence>
<evidence type="ECO:0000256" key="4">
    <source>
        <dbReference type="ARBA" id="ARBA00022989"/>
    </source>
</evidence>
<feature type="domain" description="G-protein coupled receptors family 1 profile" evidence="10">
    <location>
        <begin position="1"/>
        <end position="180"/>
    </location>
</feature>
<evidence type="ECO:0000256" key="7">
    <source>
        <dbReference type="ARBA" id="ARBA00023170"/>
    </source>
</evidence>
<dbReference type="PANTHER" id="PTHR24243:SF208">
    <property type="entry name" value="PYROKININ-1 RECEPTOR"/>
    <property type="match status" value="1"/>
</dbReference>
<accession>A0A6A4VXV6</accession>
<evidence type="ECO:0000313" key="11">
    <source>
        <dbReference type="EMBL" id="KAF0297699.1"/>
    </source>
</evidence>
<dbReference type="GO" id="GO:0005886">
    <property type="term" value="C:plasma membrane"/>
    <property type="evidence" value="ECO:0007669"/>
    <property type="project" value="TreeGrafter"/>
</dbReference>
<dbReference type="PRINTS" id="PR00237">
    <property type="entry name" value="GPCRRHODOPSN"/>
</dbReference>
<evidence type="ECO:0000256" key="6">
    <source>
        <dbReference type="ARBA" id="ARBA00023136"/>
    </source>
</evidence>
<evidence type="ECO:0000256" key="8">
    <source>
        <dbReference type="ARBA" id="ARBA00023224"/>
    </source>
</evidence>
<comment type="subcellular location">
    <subcellularLocation>
        <location evidence="1">Membrane</location>
        <topology evidence="1">Multi-pass membrane protein</topology>
    </subcellularLocation>
</comment>
<feature type="transmembrane region" description="Helical" evidence="9">
    <location>
        <begin position="9"/>
        <end position="32"/>
    </location>
</feature>
<dbReference type="Gene3D" id="1.20.1070.10">
    <property type="entry name" value="Rhodopsin 7-helix transmembrane proteins"/>
    <property type="match status" value="1"/>
</dbReference>
<comment type="caution">
    <text evidence="11">The sequence shown here is derived from an EMBL/GenBank/DDBJ whole genome shotgun (WGS) entry which is preliminary data.</text>
</comment>
<keyword evidence="6 9" id="KW-0472">Membrane</keyword>
<keyword evidence="4 9" id="KW-1133">Transmembrane helix</keyword>
<keyword evidence="3 9" id="KW-0812">Transmembrane</keyword>
<evidence type="ECO:0000313" key="12">
    <source>
        <dbReference type="Proteomes" id="UP000440578"/>
    </source>
</evidence>
<name>A0A6A4VXV6_AMPAM</name>
<dbReference type="InterPro" id="IPR000276">
    <property type="entry name" value="GPCR_Rhodpsn"/>
</dbReference>
<proteinExistence type="inferred from homology"/>
<dbReference type="OrthoDB" id="5950040at2759"/>
<dbReference type="InterPro" id="IPR017452">
    <property type="entry name" value="GPCR_Rhodpsn_7TM"/>
</dbReference>
<dbReference type="SUPFAM" id="SSF81321">
    <property type="entry name" value="Family A G protein-coupled receptor-like"/>
    <property type="match status" value="1"/>
</dbReference>
<dbReference type="PANTHER" id="PTHR24243">
    <property type="entry name" value="G-PROTEIN COUPLED RECEPTOR"/>
    <property type="match status" value="1"/>
</dbReference>
<feature type="transmembrane region" description="Helical" evidence="9">
    <location>
        <begin position="117"/>
        <end position="136"/>
    </location>
</feature>
<dbReference type="EMBL" id="VIIS01001477">
    <property type="protein sequence ID" value="KAF0297699.1"/>
    <property type="molecule type" value="Genomic_DNA"/>
</dbReference>
<keyword evidence="8" id="KW-0807">Transducer</keyword>
<reference evidence="11 12" key="1">
    <citation type="submission" date="2019-07" db="EMBL/GenBank/DDBJ databases">
        <title>Draft genome assembly of a fouling barnacle, Amphibalanus amphitrite (Darwin, 1854): The first reference genome for Thecostraca.</title>
        <authorList>
            <person name="Kim W."/>
        </authorList>
    </citation>
    <scope>NUCLEOTIDE SEQUENCE [LARGE SCALE GENOMIC DNA]</scope>
    <source>
        <strain evidence="11">SNU_AA5</strain>
        <tissue evidence="11">Soma without cirri and trophi</tissue>
    </source>
</reference>
<feature type="transmembrane region" description="Helical" evidence="9">
    <location>
        <begin position="156"/>
        <end position="179"/>
    </location>
</feature>
<evidence type="ECO:0000256" key="3">
    <source>
        <dbReference type="ARBA" id="ARBA00022692"/>
    </source>
</evidence>
<evidence type="ECO:0000256" key="1">
    <source>
        <dbReference type="ARBA" id="ARBA00004141"/>
    </source>
</evidence>
<dbReference type="GO" id="GO:0008188">
    <property type="term" value="F:neuropeptide receptor activity"/>
    <property type="evidence" value="ECO:0007669"/>
    <property type="project" value="TreeGrafter"/>
</dbReference>
<protein>
    <submittedName>
        <fullName evidence="11">Pyrokinin-1 receptor</fullName>
    </submittedName>
</protein>
<dbReference type="Proteomes" id="UP000440578">
    <property type="component" value="Unassembled WGS sequence"/>
</dbReference>
<keyword evidence="12" id="KW-1185">Reference proteome</keyword>
<gene>
    <name evidence="11" type="primary">PK1-R_5</name>
    <name evidence="11" type="ORF">FJT64_004903</name>
</gene>
<dbReference type="AlphaFoldDB" id="A0A6A4VXV6"/>
<evidence type="ECO:0000256" key="5">
    <source>
        <dbReference type="ARBA" id="ARBA00023040"/>
    </source>
</evidence>
<dbReference type="Pfam" id="PF00001">
    <property type="entry name" value="7tm_1"/>
    <property type="match status" value="1"/>
</dbReference>
<comment type="similarity">
    <text evidence="2">Belongs to the G-protein coupled receptor 1 family.</text>
</comment>
<keyword evidence="5" id="KW-0297">G-protein coupled receptor</keyword>
<evidence type="ECO:0000256" key="2">
    <source>
        <dbReference type="ARBA" id="ARBA00010663"/>
    </source>
</evidence>
<organism evidence="11 12">
    <name type="scientific">Amphibalanus amphitrite</name>
    <name type="common">Striped barnacle</name>
    <name type="synonym">Balanus amphitrite</name>
    <dbReference type="NCBI Taxonomy" id="1232801"/>
    <lineage>
        <taxon>Eukaryota</taxon>
        <taxon>Metazoa</taxon>
        <taxon>Ecdysozoa</taxon>
        <taxon>Arthropoda</taxon>
        <taxon>Crustacea</taxon>
        <taxon>Multicrustacea</taxon>
        <taxon>Cirripedia</taxon>
        <taxon>Thoracica</taxon>
        <taxon>Thoracicalcarea</taxon>
        <taxon>Balanomorpha</taxon>
        <taxon>Balanoidea</taxon>
        <taxon>Balanidae</taxon>
        <taxon>Amphibalaninae</taxon>
        <taxon>Amphibalanus</taxon>
    </lineage>
</organism>
<evidence type="ECO:0000256" key="9">
    <source>
        <dbReference type="SAM" id="Phobius"/>
    </source>
</evidence>
<keyword evidence="7 11" id="KW-0675">Receptor</keyword>
<feature type="transmembrane region" description="Helical" evidence="9">
    <location>
        <begin position="65"/>
        <end position="86"/>
    </location>
</feature>
<dbReference type="PROSITE" id="PS50262">
    <property type="entry name" value="G_PROTEIN_RECEP_F1_2"/>
    <property type="match status" value="1"/>
</dbReference>